<keyword evidence="9" id="KW-0902">Two-component regulatory system</keyword>
<dbReference type="Gene3D" id="3.30.450.40">
    <property type="match status" value="1"/>
</dbReference>
<keyword evidence="10" id="KW-0675">Receptor</keyword>
<keyword evidence="4" id="KW-0808">Transferase</keyword>
<dbReference type="PROSITE" id="PS50046">
    <property type="entry name" value="PHYTOCHROME_2"/>
    <property type="match status" value="1"/>
</dbReference>
<dbReference type="InterPro" id="IPR013515">
    <property type="entry name" value="Phytochrome_cen-reg"/>
</dbReference>
<dbReference type="CDD" id="cd17546">
    <property type="entry name" value="REC_hyHK_CKI1_RcsC-like"/>
    <property type="match status" value="1"/>
</dbReference>
<dbReference type="GO" id="GO:0000155">
    <property type="term" value="F:phosphorelay sensor kinase activity"/>
    <property type="evidence" value="ECO:0007669"/>
    <property type="project" value="InterPro"/>
</dbReference>
<dbReference type="InterPro" id="IPR016132">
    <property type="entry name" value="Phyto_chromo_attachment"/>
</dbReference>
<feature type="region of interest" description="Disordered" evidence="12">
    <location>
        <begin position="33"/>
        <end position="124"/>
    </location>
</feature>
<dbReference type="InterPro" id="IPR029016">
    <property type="entry name" value="GAF-like_dom_sf"/>
</dbReference>
<dbReference type="Gene3D" id="3.30.565.10">
    <property type="entry name" value="Histidine kinase-like ATPase, C-terminal domain"/>
    <property type="match status" value="1"/>
</dbReference>
<dbReference type="InterPro" id="IPR003661">
    <property type="entry name" value="HisK_dim/P_dom"/>
</dbReference>
<evidence type="ECO:0000256" key="10">
    <source>
        <dbReference type="ARBA" id="ARBA00023170"/>
    </source>
</evidence>
<dbReference type="InterPro" id="IPR043150">
    <property type="entry name" value="Phytochrome_PHY_sf"/>
</dbReference>
<dbReference type="InterPro" id="IPR035965">
    <property type="entry name" value="PAS-like_dom_sf"/>
</dbReference>
<dbReference type="Pfam" id="PF02518">
    <property type="entry name" value="HATPase_c"/>
    <property type="match status" value="1"/>
</dbReference>
<evidence type="ECO:0000256" key="4">
    <source>
        <dbReference type="ARBA" id="ARBA00022679"/>
    </source>
</evidence>
<evidence type="ECO:0000313" key="16">
    <source>
        <dbReference type="EMBL" id="KAA8577036.1"/>
    </source>
</evidence>
<evidence type="ECO:0000256" key="2">
    <source>
        <dbReference type="ARBA" id="ARBA00022553"/>
    </source>
</evidence>
<dbReference type="GO" id="GO:0009881">
    <property type="term" value="F:photoreceptor activity"/>
    <property type="evidence" value="ECO:0007669"/>
    <property type="project" value="UniProtKB-KW"/>
</dbReference>
<evidence type="ECO:0000256" key="8">
    <source>
        <dbReference type="ARBA" id="ARBA00022991"/>
    </source>
</evidence>
<dbReference type="PROSITE" id="PS50110">
    <property type="entry name" value="RESPONSE_REGULATORY"/>
    <property type="match status" value="1"/>
</dbReference>
<dbReference type="GO" id="GO:0005524">
    <property type="term" value="F:ATP binding"/>
    <property type="evidence" value="ECO:0007669"/>
    <property type="project" value="UniProtKB-KW"/>
</dbReference>
<gene>
    <name evidence="16" type="ORF">EYC84_007051</name>
</gene>
<evidence type="ECO:0000259" key="15">
    <source>
        <dbReference type="PROSITE" id="PS50110"/>
    </source>
</evidence>
<dbReference type="Gene3D" id="3.40.50.2300">
    <property type="match status" value="1"/>
</dbReference>
<evidence type="ECO:0000256" key="12">
    <source>
        <dbReference type="SAM" id="MobiDB-lite"/>
    </source>
</evidence>
<feature type="domain" description="Phytochrome chromophore attachment site" evidence="13">
    <location>
        <begin position="364"/>
        <end position="504"/>
    </location>
</feature>
<dbReference type="SMART" id="SM00388">
    <property type="entry name" value="HisKA"/>
    <property type="match status" value="1"/>
</dbReference>
<keyword evidence="2 11" id="KW-0597">Phosphoprotein</keyword>
<reference evidence="16 17" key="1">
    <citation type="submission" date="2019-06" db="EMBL/GenBank/DDBJ databases">
        <title>Genome Sequence of the Brown Rot Fungal Pathogen Monilinia fructicola.</title>
        <authorList>
            <person name="De Miccolis Angelini R.M."/>
            <person name="Landi L."/>
            <person name="Abate D."/>
            <person name="Pollastro S."/>
            <person name="Romanazzi G."/>
            <person name="Faretra F."/>
        </authorList>
    </citation>
    <scope>NUCLEOTIDE SEQUENCE [LARGE SCALE GENOMIC DNA]</scope>
    <source>
        <strain evidence="16 17">Mfrc123</strain>
    </source>
</reference>
<dbReference type="Gene3D" id="1.10.287.130">
    <property type="match status" value="1"/>
</dbReference>
<feature type="compositionally biased region" description="Polar residues" evidence="12">
    <location>
        <begin position="42"/>
        <end position="63"/>
    </location>
</feature>
<dbReference type="Pfam" id="PF00360">
    <property type="entry name" value="PHY"/>
    <property type="match status" value="1"/>
</dbReference>
<comment type="caution">
    <text evidence="16">The sequence shown here is derived from an EMBL/GenBank/DDBJ whole genome shotgun (WGS) entry which is preliminary data.</text>
</comment>
<dbReference type="SUPFAM" id="SSF55781">
    <property type="entry name" value="GAF domain-like"/>
    <property type="match status" value="2"/>
</dbReference>
<feature type="domain" description="Response regulatory" evidence="15">
    <location>
        <begin position="1072"/>
        <end position="1198"/>
    </location>
</feature>
<dbReference type="SUPFAM" id="SSF52172">
    <property type="entry name" value="CheY-like"/>
    <property type="match status" value="1"/>
</dbReference>
<dbReference type="GO" id="GO:0009584">
    <property type="term" value="P:detection of visible light"/>
    <property type="evidence" value="ECO:0007669"/>
    <property type="project" value="InterPro"/>
</dbReference>
<keyword evidence="3" id="KW-0716">Sensory transduction</keyword>
<protein>
    <submittedName>
        <fullName evidence="16">Uncharacterized protein</fullName>
    </submittedName>
</protein>
<organism evidence="16 17">
    <name type="scientific">Monilinia fructicola</name>
    <name type="common">Brown rot fungus</name>
    <name type="synonym">Ciboria fructicola</name>
    <dbReference type="NCBI Taxonomy" id="38448"/>
    <lineage>
        <taxon>Eukaryota</taxon>
        <taxon>Fungi</taxon>
        <taxon>Dikarya</taxon>
        <taxon>Ascomycota</taxon>
        <taxon>Pezizomycotina</taxon>
        <taxon>Leotiomycetes</taxon>
        <taxon>Helotiales</taxon>
        <taxon>Sclerotiniaceae</taxon>
        <taxon>Monilinia</taxon>
    </lineage>
</organism>
<keyword evidence="7" id="KW-0067">ATP-binding</keyword>
<keyword evidence="8" id="KW-0157">Chromophore</keyword>
<dbReference type="CDD" id="cd00082">
    <property type="entry name" value="HisKA"/>
    <property type="match status" value="1"/>
</dbReference>
<dbReference type="InterPro" id="IPR011006">
    <property type="entry name" value="CheY-like_superfamily"/>
</dbReference>
<dbReference type="PRINTS" id="PR01033">
    <property type="entry name" value="PHYTOCHROME"/>
</dbReference>
<dbReference type="Gene3D" id="3.30.450.20">
    <property type="entry name" value="PAS domain"/>
    <property type="match status" value="1"/>
</dbReference>
<evidence type="ECO:0000256" key="7">
    <source>
        <dbReference type="ARBA" id="ARBA00022840"/>
    </source>
</evidence>
<dbReference type="GO" id="GO:0006355">
    <property type="term" value="P:regulation of DNA-templated transcription"/>
    <property type="evidence" value="ECO:0007669"/>
    <property type="project" value="InterPro"/>
</dbReference>
<evidence type="ECO:0000256" key="6">
    <source>
        <dbReference type="ARBA" id="ARBA00022777"/>
    </source>
</evidence>
<dbReference type="InterPro" id="IPR001789">
    <property type="entry name" value="Sig_transdc_resp-reg_receiver"/>
</dbReference>
<dbReference type="InterPro" id="IPR005467">
    <property type="entry name" value="His_kinase_dom"/>
</dbReference>
<keyword evidence="5" id="KW-0547">Nucleotide-binding</keyword>
<dbReference type="PANTHER" id="PTHR43065">
    <property type="entry name" value="SENSOR HISTIDINE KINASE"/>
    <property type="match status" value="1"/>
</dbReference>
<dbReference type="Pfam" id="PF08446">
    <property type="entry name" value="PAS_2"/>
    <property type="match status" value="1"/>
</dbReference>
<dbReference type="Gene3D" id="3.30.450.270">
    <property type="match status" value="1"/>
</dbReference>
<evidence type="ECO:0000256" key="3">
    <source>
        <dbReference type="ARBA" id="ARBA00022606"/>
    </source>
</evidence>
<dbReference type="InterPro" id="IPR036890">
    <property type="entry name" value="HATPase_C_sf"/>
</dbReference>
<evidence type="ECO:0000313" key="17">
    <source>
        <dbReference type="Proteomes" id="UP000322873"/>
    </source>
</evidence>
<keyword evidence="17" id="KW-1185">Reference proteome</keyword>
<feature type="modified residue" description="4-aspartylphosphate" evidence="11">
    <location>
        <position position="1123"/>
    </location>
</feature>
<accession>A0A5M9K9W0</accession>
<dbReference type="SUPFAM" id="SSF47384">
    <property type="entry name" value="Homodimeric domain of signal transducing histidine kinase"/>
    <property type="match status" value="1"/>
</dbReference>
<dbReference type="PROSITE" id="PS50109">
    <property type="entry name" value="HIS_KIN"/>
    <property type="match status" value="1"/>
</dbReference>
<dbReference type="SMART" id="SM00387">
    <property type="entry name" value="HATPase_c"/>
    <property type="match status" value="1"/>
</dbReference>
<dbReference type="EMBL" id="VICG01000001">
    <property type="protein sequence ID" value="KAA8577036.1"/>
    <property type="molecule type" value="Genomic_DNA"/>
</dbReference>
<feature type="domain" description="Histidine kinase" evidence="14">
    <location>
        <begin position="737"/>
        <end position="970"/>
    </location>
</feature>
<dbReference type="Proteomes" id="UP000322873">
    <property type="component" value="Unassembled WGS sequence"/>
</dbReference>
<keyword evidence="6" id="KW-0418">Kinase</keyword>
<dbReference type="InterPro" id="IPR003594">
    <property type="entry name" value="HATPase_dom"/>
</dbReference>
<sequence>MSNIDPTPSKPVVFPPVEELKVERVFPIRNLIDGRDIDGPISLQNLDDVPSNTPSRQNSTSSKEGQDREDNVNELPADGLNESSFYPPPYPPIPPHDKIRRLPRNYTENGSSADASADASKERTFNHEINRKISQRAQLVPSRHGPPGIAPGKPASTEEQTFYKCEDEPIHIPGAIQQYGALVALRYNDRGDLVPRIASENTFKILKYTPEQLFTLNSFLDILGVDIREDFIARADHALRAASKNPSSDTNLDVFSMSLVAHTGLVHLWCAIHISKGTDDLIVCEFEEFSENIFHSDGLHATDGLPETPTRTIDNDTVLEERLKSTSSGSQPLRVLQFAKGKGKSLEVFDAMTQAQEQLSTCTSVQKLQDVVVGLIFDLTGFHRTMFYRFDSAKNGCVEAELVNPKASEDIFRGLHFPASDIPKQARDLYKINRIRILYDRDEETARLVCRDQSDFEKPLDLTHAYLRAMSPLHIKYLSNMGVRSTMSISIVIGGDLWGLVACHGYGDNGIRVTLPMRELARNIGDCASTNIERLLMQQRIEARKTPRPNPGKTPSGFIAASSEDLLRVFDADFGLLNIQNEARAIGKLRPYREALAILAYLQSRHFTDIFSSHNIAKDLPKFKGPPGINSIAGILVMPLSPSGNDFLVFFRRGQLREVRWAGNPYEKIKSTNSQYLEPRSSFRRWTETIKGTSKTWNADDFETASVLSLLYGRFIEIWRQTGSSGQDRMTRLLIKNTGHEVRTPLNAVVNYLEMALEDKIETPTRELLEKAHKASRSLIYVIDDLLKLTKAENGPVNSIKDTFDLSATVSEVISAFRKEAIRKGLDLTLSIHKGIPEMVKGDATRLRQVISNLTSNAFQNSVAGGVKIDIRPLQIWSDRTVLTITVQDVGHGMSESQLDELFQEFEQILDETDIPTPTNTPQSSADARETLGVGLAVVARYVRNSNGQIRVHSEVGKGTIFGIELPFEHAPSPSDIQEPSINNNGKYLRSLSDTGSVYDGSDRINSSSALSTFGGTPLATPIEEGSSVATSFFDLPILQKDEPLGVSPVRRRSSQFSLTNSDVTSPKKTLSILIAEDNPVNAKLLNRRLVKLAHKVEIANDGQSCHDYYKSENKEVDVILMDIQMPLVDGAMATRMIRHFERDHPELRKLRKRVPIIAVSASLTEENRFDYIEAGFDGWILKPLNFSRLDFLLQGVSNPQLKQHAIYVPGMWEHGGIEVDIYAFGVLDCLRVHVTAALEIPCWHEEILPAMNFCSSIQIFDMKLCEIEEERYHFEYWGVSLLRMEMGHQCKFDINLE</sequence>
<dbReference type="PANTHER" id="PTHR43065:SF10">
    <property type="entry name" value="PEROXIDE STRESS-ACTIVATED HISTIDINE KINASE MAK3"/>
    <property type="match status" value="1"/>
</dbReference>
<keyword evidence="1" id="KW-0600">Photoreceptor protein</keyword>
<evidence type="ECO:0000259" key="13">
    <source>
        <dbReference type="PROSITE" id="PS50046"/>
    </source>
</evidence>
<evidence type="ECO:0000256" key="1">
    <source>
        <dbReference type="ARBA" id="ARBA00022543"/>
    </source>
</evidence>
<dbReference type="SUPFAM" id="SSF55785">
    <property type="entry name" value="PYP-like sensor domain (PAS domain)"/>
    <property type="match status" value="1"/>
</dbReference>
<dbReference type="VEuPathDB" id="FungiDB:MFRU_023g00600"/>
<evidence type="ECO:0000259" key="14">
    <source>
        <dbReference type="PROSITE" id="PS50109"/>
    </source>
</evidence>
<proteinExistence type="predicted"/>
<dbReference type="SUPFAM" id="SSF55874">
    <property type="entry name" value="ATPase domain of HSP90 chaperone/DNA topoisomerase II/histidine kinase"/>
    <property type="match status" value="1"/>
</dbReference>
<dbReference type="Pfam" id="PF01590">
    <property type="entry name" value="GAF"/>
    <property type="match status" value="1"/>
</dbReference>
<dbReference type="InterPro" id="IPR013654">
    <property type="entry name" value="PAS_2"/>
</dbReference>
<dbReference type="InterPro" id="IPR001294">
    <property type="entry name" value="Phytochrome"/>
</dbReference>
<dbReference type="InterPro" id="IPR036097">
    <property type="entry name" value="HisK_dim/P_sf"/>
</dbReference>
<evidence type="ECO:0000256" key="9">
    <source>
        <dbReference type="ARBA" id="ARBA00023012"/>
    </source>
</evidence>
<evidence type="ECO:0000256" key="5">
    <source>
        <dbReference type="ARBA" id="ARBA00022741"/>
    </source>
</evidence>
<dbReference type="InterPro" id="IPR003018">
    <property type="entry name" value="GAF"/>
</dbReference>
<dbReference type="Pfam" id="PF00072">
    <property type="entry name" value="Response_reg"/>
    <property type="match status" value="1"/>
</dbReference>
<evidence type="ECO:0000256" key="11">
    <source>
        <dbReference type="PROSITE-ProRule" id="PRU00169"/>
    </source>
</evidence>
<name>A0A5M9K9W0_MONFR</name>
<dbReference type="Pfam" id="PF00512">
    <property type="entry name" value="HisKA"/>
    <property type="match status" value="1"/>
</dbReference>
<dbReference type="SMART" id="SM00448">
    <property type="entry name" value="REC"/>
    <property type="match status" value="1"/>
</dbReference>